<name>A0A2Z4PVN4_9GAMM</name>
<gene>
    <name evidence="2" type="ORF">A8139_17485</name>
</gene>
<dbReference type="Pfam" id="PF07812">
    <property type="entry name" value="TfuA"/>
    <property type="match status" value="1"/>
</dbReference>
<proteinExistence type="predicted"/>
<reference evidence="2 3" key="1">
    <citation type="submission" date="2016-06" db="EMBL/GenBank/DDBJ databases">
        <title>The sequenced genome of the ice-adhering bacterium Marinomonas primoryensis, from Antarctica.</title>
        <authorList>
            <person name="Graham L."/>
            <person name="Vance T.D.R."/>
            <person name="Davies P.L."/>
        </authorList>
    </citation>
    <scope>NUCLEOTIDE SEQUENCE [LARGE SCALE GENOMIC DNA]</scope>
    <source>
        <strain evidence="2 3">AceL</strain>
    </source>
</reference>
<dbReference type="InterPro" id="IPR012924">
    <property type="entry name" value="TfuA_core"/>
</dbReference>
<sequence>MSVIVFAGPSLSQEKALEILPDADVRPPAKQGDLYLATLNKPQIIVLIDGFFESVPAVWHKEILHAMSIGIHVYGSSSMGALRAAELDVFGMLGSGQIYERYASGEYEDDDEVALTHGPAELNYMLVSRAMVDLRHDLTGACKEGILTPTQAETLEKQLKSLWYPERTHTQLCHLAQALLSTQHSTQGIASDKLEALRLFLKQHSQSLKELDAINLLKDIAKIDLNTLATKTVTYVLQENDAWYTLINDVVKQRPTRIEVNLPAPIEQSDYLEEAKLPAKLRALALERAQEIGIDVKPWIRPAFHKVALAWLCVSQDGQVEFEKVSQKIQALTLTTKQFDQWIEREAMLMAYADQIDIQSEHLLDESLIRTGMDITSAVS</sequence>
<evidence type="ECO:0000259" key="1">
    <source>
        <dbReference type="Pfam" id="PF07812"/>
    </source>
</evidence>
<protein>
    <recommendedName>
        <fullName evidence="1">TfuA-like core domain-containing protein</fullName>
    </recommendedName>
</protein>
<evidence type="ECO:0000313" key="2">
    <source>
        <dbReference type="EMBL" id="AWY01553.1"/>
    </source>
</evidence>
<dbReference type="EMBL" id="CP016181">
    <property type="protein sequence ID" value="AWY01553.1"/>
    <property type="molecule type" value="Genomic_DNA"/>
</dbReference>
<dbReference type="Proteomes" id="UP000249898">
    <property type="component" value="Chromosome"/>
</dbReference>
<dbReference type="RefSeq" id="WP_112140141.1">
    <property type="nucleotide sequence ID" value="NZ_CP016181.1"/>
</dbReference>
<accession>A0A2Z4PVN4</accession>
<dbReference type="AlphaFoldDB" id="A0A2Z4PVN4"/>
<dbReference type="OrthoDB" id="118811at2"/>
<evidence type="ECO:0000313" key="3">
    <source>
        <dbReference type="Proteomes" id="UP000249898"/>
    </source>
</evidence>
<feature type="domain" description="TfuA-like core" evidence="1">
    <location>
        <begin position="49"/>
        <end position="168"/>
    </location>
</feature>
<organism evidence="2 3">
    <name type="scientific">Marinomonas primoryensis</name>
    <dbReference type="NCBI Taxonomy" id="178399"/>
    <lineage>
        <taxon>Bacteria</taxon>
        <taxon>Pseudomonadati</taxon>
        <taxon>Pseudomonadota</taxon>
        <taxon>Gammaproteobacteria</taxon>
        <taxon>Oceanospirillales</taxon>
        <taxon>Oceanospirillaceae</taxon>
        <taxon>Marinomonas</taxon>
    </lineage>
</organism>